<evidence type="ECO:0000256" key="4">
    <source>
        <dbReference type="ARBA" id="ARBA00022617"/>
    </source>
</evidence>
<keyword evidence="5 10" id="KW-0479">Metal-binding</keyword>
<comment type="similarity">
    <text evidence="3 11">Belongs to the cytochrome P450 family.</text>
</comment>
<dbReference type="PANTHER" id="PTHR47943:SF8">
    <property type="entry name" value="CYTOCHROME P450"/>
    <property type="match status" value="1"/>
</dbReference>
<organism evidence="12 13">
    <name type="scientific">Stephania yunnanensis</name>
    <dbReference type="NCBI Taxonomy" id="152371"/>
    <lineage>
        <taxon>Eukaryota</taxon>
        <taxon>Viridiplantae</taxon>
        <taxon>Streptophyta</taxon>
        <taxon>Embryophyta</taxon>
        <taxon>Tracheophyta</taxon>
        <taxon>Spermatophyta</taxon>
        <taxon>Magnoliopsida</taxon>
        <taxon>Ranunculales</taxon>
        <taxon>Menispermaceae</taxon>
        <taxon>Menispermoideae</taxon>
        <taxon>Cissampelideae</taxon>
        <taxon>Stephania</taxon>
    </lineage>
</organism>
<evidence type="ECO:0000256" key="11">
    <source>
        <dbReference type="RuleBase" id="RU000461"/>
    </source>
</evidence>
<reference evidence="12 13" key="1">
    <citation type="submission" date="2024-01" db="EMBL/GenBank/DDBJ databases">
        <title>Genome assemblies of Stephania.</title>
        <authorList>
            <person name="Yang L."/>
        </authorList>
    </citation>
    <scope>NUCLEOTIDE SEQUENCE [LARGE SCALE GENOMIC DNA]</scope>
    <source>
        <strain evidence="12">YNDBR</strain>
        <tissue evidence="12">Leaf</tissue>
    </source>
</reference>
<dbReference type="Pfam" id="PF00067">
    <property type="entry name" value="p450"/>
    <property type="match status" value="2"/>
</dbReference>
<dbReference type="InterPro" id="IPR001128">
    <property type="entry name" value="Cyt_P450"/>
</dbReference>
<dbReference type="GO" id="GO:0020037">
    <property type="term" value="F:heme binding"/>
    <property type="evidence" value="ECO:0007669"/>
    <property type="project" value="InterPro"/>
</dbReference>
<evidence type="ECO:0000256" key="10">
    <source>
        <dbReference type="PIRSR" id="PIRSR602403-1"/>
    </source>
</evidence>
<keyword evidence="4 10" id="KW-0349">Heme</keyword>
<evidence type="ECO:0000313" key="12">
    <source>
        <dbReference type="EMBL" id="KAK9127162.1"/>
    </source>
</evidence>
<dbReference type="GO" id="GO:0005506">
    <property type="term" value="F:iron ion binding"/>
    <property type="evidence" value="ECO:0007669"/>
    <property type="project" value="InterPro"/>
</dbReference>
<dbReference type="GO" id="GO:0004497">
    <property type="term" value="F:monooxygenase activity"/>
    <property type="evidence" value="ECO:0007669"/>
    <property type="project" value="UniProtKB-KW"/>
</dbReference>
<evidence type="ECO:0008006" key="14">
    <source>
        <dbReference type="Google" id="ProtNLM"/>
    </source>
</evidence>
<dbReference type="InterPro" id="IPR002403">
    <property type="entry name" value="Cyt_P450_E_grp-IV"/>
</dbReference>
<dbReference type="GO" id="GO:0016020">
    <property type="term" value="C:membrane"/>
    <property type="evidence" value="ECO:0007669"/>
    <property type="project" value="UniProtKB-SubCell"/>
</dbReference>
<protein>
    <recommendedName>
        <fullName evidence="14">Cytochrome P450</fullName>
    </recommendedName>
</protein>
<evidence type="ECO:0000256" key="5">
    <source>
        <dbReference type="ARBA" id="ARBA00022723"/>
    </source>
</evidence>
<dbReference type="InterPro" id="IPR036396">
    <property type="entry name" value="Cyt_P450_sf"/>
</dbReference>
<keyword evidence="6 11" id="KW-0560">Oxidoreductase</keyword>
<proteinExistence type="inferred from homology"/>
<comment type="caution">
    <text evidence="12">The sequence shown here is derived from an EMBL/GenBank/DDBJ whole genome shotgun (WGS) entry which is preliminary data.</text>
</comment>
<evidence type="ECO:0000313" key="13">
    <source>
        <dbReference type="Proteomes" id="UP001420932"/>
    </source>
</evidence>
<dbReference type="InterPro" id="IPR017972">
    <property type="entry name" value="Cyt_P450_CS"/>
</dbReference>
<dbReference type="SUPFAM" id="SSF48264">
    <property type="entry name" value="Cytochrome P450"/>
    <property type="match status" value="1"/>
</dbReference>
<keyword evidence="13" id="KW-1185">Reference proteome</keyword>
<dbReference type="Gene3D" id="1.10.630.10">
    <property type="entry name" value="Cytochrome P450"/>
    <property type="match status" value="2"/>
</dbReference>
<evidence type="ECO:0000256" key="3">
    <source>
        <dbReference type="ARBA" id="ARBA00010617"/>
    </source>
</evidence>
<gene>
    <name evidence="12" type="ORF">Syun_015959</name>
</gene>
<dbReference type="GO" id="GO:0044550">
    <property type="term" value="P:secondary metabolite biosynthetic process"/>
    <property type="evidence" value="ECO:0007669"/>
    <property type="project" value="UniProtKB-ARBA"/>
</dbReference>
<evidence type="ECO:0000256" key="9">
    <source>
        <dbReference type="ARBA" id="ARBA00023136"/>
    </source>
</evidence>
<feature type="binding site" description="axial binding residue" evidence="10">
    <location>
        <position position="335"/>
    </location>
    <ligand>
        <name>heme</name>
        <dbReference type="ChEBI" id="CHEBI:30413"/>
    </ligand>
    <ligandPart>
        <name>Fe</name>
        <dbReference type="ChEBI" id="CHEBI:18248"/>
    </ligandPart>
</feature>
<name>A0AAP0P0X2_9MAGN</name>
<dbReference type="PANTHER" id="PTHR47943">
    <property type="entry name" value="CYTOCHROME P450 93A3-LIKE"/>
    <property type="match status" value="1"/>
</dbReference>
<accession>A0AAP0P0X2</accession>
<comment type="cofactor">
    <cofactor evidence="1 10">
        <name>heme</name>
        <dbReference type="ChEBI" id="CHEBI:30413"/>
    </cofactor>
</comment>
<evidence type="ECO:0000256" key="2">
    <source>
        <dbReference type="ARBA" id="ARBA00004370"/>
    </source>
</evidence>
<dbReference type="GO" id="GO:0016705">
    <property type="term" value="F:oxidoreductase activity, acting on paired donors, with incorporation or reduction of molecular oxygen"/>
    <property type="evidence" value="ECO:0007669"/>
    <property type="project" value="InterPro"/>
</dbReference>
<dbReference type="AlphaFoldDB" id="A0AAP0P0X2"/>
<keyword evidence="9" id="KW-0472">Membrane</keyword>
<keyword evidence="8 11" id="KW-0503">Monooxygenase</keyword>
<evidence type="ECO:0000256" key="1">
    <source>
        <dbReference type="ARBA" id="ARBA00001971"/>
    </source>
</evidence>
<sequence length="394" mass="45021">MSQLLGGRTLSQLQPIRADELRLLVELLLEKAKAEETVNLSEEFMKFSNNVISRMTLSIRYSGKDDQARVARDLAREVTEIFGAFNLSDYIWFLKNIDVQGLLKRSKVTRSEFDDLLEKILKERQEIRMKKKTSHDQDSIDDGVKDFIDILLDIQEDESQEIKLTRNNIKAIALVSAWICSWRARIPQHRHQSGHWQSSTTIPPYSTKRAKKSTQIVGKTRLIQESDVPNLPYLQAIMKETLRLHPPIPFLARESTEDRNISGYDIPAKTAVFINVWSINRDPKYWPDPLEFKPERFLVNEVVSDTSDGVVNKSVLDVRGQHFNLLPFGTGRRGCPGIWLALQEVPAVVGAMIQCFDWNMKGKAELDMSERPGLTVPRAVPLMLVPVTRLNPFG</sequence>
<dbReference type="EMBL" id="JBBNAF010000007">
    <property type="protein sequence ID" value="KAK9127162.1"/>
    <property type="molecule type" value="Genomic_DNA"/>
</dbReference>
<dbReference type="Proteomes" id="UP001420932">
    <property type="component" value="Unassembled WGS sequence"/>
</dbReference>
<evidence type="ECO:0000256" key="7">
    <source>
        <dbReference type="ARBA" id="ARBA00023004"/>
    </source>
</evidence>
<dbReference type="PRINTS" id="PR00465">
    <property type="entry name" value="EP450IV"/>
</dbReference>
<keyword evidence="7 10" id="KW-0408">Iron</keyword>
<dbReference type="PRINTS" id="PR00385">
    <property type="entry name" value="P450"/>
</dbReference>
<comment type="subcellular location">
    <subcellularLocation>
        <location evidence="2">Membrane</location>
    </subcellularLocation>
</comment>
<evidence type="ECO:0000256" key="8">
    <source>
        <dbReference type="ARBA" id="ARBA00023033"/>
    </source>
</evidence>
<dbReference type="PROSITE" id="PS00086">
    <property type="entry name" value="CYTOCHROME_P450"/>
    <property type="match status" value="1"/>
</dbReference>
<evidence type="ECO:0000256" key="6">
    <source>
        <dbReference type="ARBA" id="ARBA00023002"/>
    </source>
</evidence>